<gene>
    <name evidence="1" type="ORF">DI270_019425</name>
</gene>
<feature type="non-terminal residue" evidence="1">
    <location>
        <position position="1"/>
    </location>
</feature>
<evidence type="ECO:0000313" key="1">
    <source>
        <dbReference type="EMBL" id="RGA03415.1"/>
    </source>
</evidence>
<evidence type="ECO:0000313" key="2">
    <source>
        <dbReference type="Proteomes" id="UP000262538"/>
    </source>
</evidence>
<reference evidence="1 2" key="1">
    <citation type="submission" date="2018-08" db="EMBL/GenBank/DDBJ databases">
        <title>Microbispora. triticiradicis sp. nov., a novel actinomycete isolated from the root of wheat (Triticum aestivum L.)).</title>
        <authorList>
            <person name="Han C."/>
        </authorList>
    </citation>
    <scope>NUCLEOTIDE SEQUENCE [LARGE SCALE GENOMIC DNA]</scope>
    <source>
        <strain evidence="1 2">NEAU-HRDPA2-9</strain>
    </source>
</reference>
<proteinExistence type="predicted"/>
<accession>A0ABX9LHM1</accession>
<keyword evidence="2" id="KW-1185">Reference proteome</keyword>
<dbReference type="EMBL" id="QFZU02000082">
    <property type="protein sequence ID" value="RGA03415.1"/>
    <property type="molecule type" value="Genomic_DNA"/>
</dbReference>
<dbReference type="Proteomes" id="UP000262538">
    <property type="component" value="Unassembled WGS sequence"/>
</dbReference>
<protein>
    <submittedName>
        <fullName evidence="1">Short-chain dehydrogenase</fullName>
    </submittedName>
</protein>
<comment type="caution">
    <text evidence="1">The sequence shown here is derived from an EMBL/GenBank/DDBJ whole genome shotgun (WGS) entry which is preliminary data.</text>
</comment>
<name>A0ABX9LHM1_9ACTN</name>
<organism evidence="1 2">
    <name type="scientific">Microbispora triticiradicis</name>
    <dbReference type="NCBI Taxonomy" id="2200763"/>
    <lineage>
        <taxon>Bacteria</taxon>
        <taxon>Bacillati</taxon>
        <taxon>Actinomycetota</taxon>
        <taxon>Actinomycetes</taxon>
        <taxon>Streptosporangiales</taxon>
        <taxon>Streptosporangiaceae</taxon>
        <taxon>Microbispora</taxon>
    </lineage>
</organism>
<sequence>VERGRAEVYVPAWLRLPARLRGAAPGPFRVLARRFGRP</sequence>